<gene>
    <name evidence="1" type="ORF">B296_00023516</name>
</gene>
<organism evidence="1 2">
    <name type="scientific">Ensete ventricosum</name>
    <name type="common">Abyssinian banana</name>
    <name type="synonym">Musa ensete</name>
    <dbReference type="NCBI Taxonomy" id="4639"/>
    <lineage>
        <taxon>Eukaryota</taxon>
        <taxon>Viridiplantae</taxon>
        <taxon>Streptophyta</taxon>
        <taxon>Embryophyta</taxon>
        <taxon>Tracheophyta</taxon>
        <taxon>Spermatophyta</taxon>
        <taxon>Magnoliopsida</taxon>
        <taxon>Liliopsida</taxon>
        <taxon>Zingiberales</taxon>
        <taxon>Musaceae</taxon>
        <taxon>Ensete</taxon>
    </lineage>
</organism>
<dbReference type="AlphaFoldDB" id="A0A426Z8D9"/>
<protein>
    <submittedName>
        <fullName evidence="1">Uncharacterized protein</fullName>
    </submittedName>
</protein>
<name>A0A426Z8D9_ENSVE</name>
<evidence type="ECO:0000313" key="1">
    <source>
        <dbReference type="EMBL" id="RRT60216.1"/>
    </source>
</evidence>
<dbReference type="Proteomes" id="UP000287651">
    <property type="component" value="Unassembled WGS sequence"/>
</dbReference>
<dbReference type="EMBL" id="AMZH03007880">
    <property type="protein sequence ID" value="RRT60216.1"/>
    <property type="molecule type" value="Genomic_DNA"/>
</dbReference>
<comment type="caution">
    <text evidence="1">The sequence shown here is derived from an EMBL/GenBank/DDBJ whole genome shotgun (WGS) entry which is preliminary data.</text>
</comment>
<reference evidence="1 2" key="1">
    <citation type="journal article" date="2014" name="Agronomy (Basel)">
        <title>A Draft Genome Sequence for Ensete ventricosum, the Drought-Tolerant Tree Against Hunger.</title>
        <authorList>
            <person name="Harrison J."/>
            <person name="Moore K.A."/>
            <person name="Paszkiewicz K."/>
            <person name="Jones T."/>
            <person name="Grant M."/>
            <person name="Ambacheew D."/>
            <person name="Muzemil S."/>
            <person name="Studholme D.J."/>
        </authorList>
    </citation>
    <scope>NUCLEOTIDE SEQUENCE [LARGE SCALE GENOMIC DNA]</scope>
</reference>
<accession>A0A426Z8D9</accession>
<sequence>MLTLTSSWICLFRSYNDDKAATGSQTRLMRDDGTRDLPLAVTRLTELRLVLLERREREQPGLPLPARLAILLLPLVQNLLARDGCPRQKPLQQQQRPRLLPGESGSDLLLAGAPFTHLCFLPYSGHPTGWCGGWPWGRWVLLPATYQDEVSGSRFGLS</sequence>
<proteinExistence type="predicted"/>
<evidence type="ECO:0000313" key="2">
    <source>
        <dbReference type="Proteomes" id="UP000287651"/>
    </source>
</evidence>